<organism evidence="1 2">
    <name type="scientific">Orlajensenia leifsoniae</name>
    <dbReference type="NCBI Taxonomy" id="2561933"/>
    <lineage>
        <taxon>Bacteria</taxon>
        <taxon>Bacillati</taxon>
        <taxon>Actinomycetota</taxon>
        <taxon>Actinomycetes</taxon>
        <taxon>Micrococcales</taxon>
        <taxon>Microbacteriaceae</taxon>
        <taxon>Orlajensenia</taxon>
    </lineage>
</organism>
<evidence type="ECO:0000313" key="2">
    <source>
        <dbReference type="Proteomes" id="UP000298127"/>
    </source>
</evidence>
<comment type="caution">
    <text evidence="1">The sequence shown here is derived from an EMBL/GenBank/DDBJ whole genome shotgun (WGS) entry which is preliminary data.</text>
</comment>
<dbReference type="Proteomes" id="UP000298127">
    <property type="component" value="Unassembled WGS sequence"/>
</dbReference>
<name>A0A4Y9QRE8_9MICO</name>
<dbReference type="Gene3D" id="3.40.50.720">
    <property type="entry name" value="NAD(P)-binding Rossmann-like Domain"/>
    <property type="match status" value="1"/>
</dbReference>
<dbReference type="AlphaFoldDB" id="A0A4Y9QRE8"/>
<accession>A0A4Y9QRE8</accession>
<protein>
    <submittedName>
        <fullName evidence="1">TOMM leader peptide-binding protein</fullName>
    </submittedName>
</protein>
<sequence>MSLRLDPRIPLVWRTPDTLQVGVDEPVATISGVTSTDERIIAALQAGLPRSTLDVVATLVGSDPTQVDSLLTQLAPAILDSDVVAMPRAGDVIVDGAGETADAIADVLAALGHGIRRTDGLPDAAASRSAPDVVVLVAHHVVRPVRYGHWLRRDVPHLAVVFGDTTLTVGPFVRPGSEGPCLCCLDLARQDADPAWQAIATQLAYRAPSSEEPVARLLGAAVTGTAIDRWLRTGDSGLAAAAIVIDARTGASSLRTLQPHAECGCRALSGISTVPGVRADADRPAPSSG</sequence>
<evidence type="ECO:0000313" key="1">
    <source>
        <dbReference type="EMBL" id="TFV94847.1"/>
    </source>
</evidence>
<keyword evidence="2" id="KW-1185">Reference proteome</keyword>
<proteinExistence type="predicted"/>
<dbReference type="EMBL" id="SPQZ01000009">
    <property type="protein sequence ID" value="TFV94847.1"/>
    <property type="molecule type" value="Genomic_DNA"/>
</dbReference>
<dbReference type="NCBIfam" id="TIGR03882">
    <property type="entry name" value="cyclo_dehyd_2"/>
    <property type="match status" value="1"/>
</dbReference>
<dbReference type="InterPro" id="IPR022291">
    <property type="entry name" value="Bacteriocin_synth_cyclodeHase"/>
</dbReference>
<gene>
    <name evidence="1" type="ORF">E4M00_16945</name>
</gene>
<reference evidence="1 2" key="1">
    <citation type="journal article" date="2018" name="J. Microbiol.">
        <title>Leifsonia flava sp. nov., a novel actinobacterium isolated from the rhizosphere of Aquilegia viridiflora.</title>
        <authorList>
            <person name="Cai Y."/>
            <person name="Tao W.Z."/>
            <person name="Ma Y.J."/>
            <person name="Cheng J."/>
            <person name="Zhang M.Y."/>
            <person name="Zhang Y.X."/>
        </authorList>
    </citation>
    <scope>NUCLEOTIDE SEQUENCE [LARGE SCALE GENOMIC DNA]</scope>
    <source>
        <strain evidence="1 2">SYP-B2174</strain>
    </source>
</reference>